<organism evidence="1 2">
    <name type="scientific">Microbispora oryzae</name>
    <dbReference type="NCBI Taxonomy" id="2806554"/>
    <lineage>
        <taxon>Bacteria</taxon>
        <taxon>Bacillati</taxon>
        <taxon>Actinomycetota</taxon>
        <taxon>Actinomycetes</taxon>
        <taxon>Streptosporangiales</taxon>
        <taxon>Streptosporangiaceae</taxon>
        <taxon>Microbispora</taxon>
    </lineage>
</organism>
<evidence type="ECO:0000313" key="2">
    <source>
        <dbReference type="Proteomes" id="UP000674234"/>
    </source>
</evidence>
<comment type="caution">
    <text evidence="1">The sequence shown here is derived from an EMBL/GenBank/DDBJ whole genome shotgun (WGS) entry which is preliminary data.</text>
</comment>
<dbReference type="RefSeq" id="WP_210154811.1">
    <property type="nucleotide sequence ID" value="NZ_JAFCNB010000003.1"/>
</dbReference>
<dbReference type="EMBL" id="JAFCNB010000003">
    <property type="protein sequence ID" value="MBP2703499.1"/>
    <property type="molecule type" value="Genomic_DNA"/>
</dbReference>
<dbReference type="Proteomes" id="UP000674234">
    <property type="component" value="Unassembled WGS sequence"/>
</dbReference>
<gene>
    <name evidence="1" type="ORF">JOL79_06765</name>
</gene>
<sequence>MTAPFTAAQVADMRAHVGTCPYCTDPDALAAIDRGLPDDELAAYIAGAHDPAWLDFVARHTPAAGTETPT</sequence>
<reference evidence="1" key="1">
    <citation type="submission" date="2021-02" db="EMBL/GenBank/DDBJ databases">
        <title>Draft genome sequence of Microbispora sp. RL4-1S isolated from rice leaves in Thailand.</title>
        <authorList>
            <person name="Muangham S."/>
            <person name="Duangmal K."/>
        </authorList>
    </citation>
    <scope>NUCLEOTIDE SEQUENCE</scope>
    <source>
        <strain evidence="1">RL4-1S</strain>
    </source>
</reference>
<dbReference type="AlphaFoldDB" id="A0A941APA4"/>
<protein>
    <submittedName>
        <fullName evidence="1">Uncharacterized protein</fullName>
    </submittedName>
</protein>
<evidence type="ECO:0000313" key="1">
    <source>
        <dbReference type="EMBL" id="MBP2703499.1"/>
    </source>
</evidence>
<proteinExistence type="predicted"/>
<keyword evidence="2" id="KW-1185">Reference proteome</keyword>
<accession>A0A941APA4</accession>
<name>A0A941APA4_9ACTN</name>